<dbReference type="CDD" id="cd11056">
    <property type="entry name" value="CYP6-like"/>
    <property type="match status" value="1"/>
</dbReference>
<reference evidence="16" key="3">
    <citation type="submission" date="2012-09" db="EMBL/GenBank/DDBJ databases">
        <authorList>
            <consortium name="VectorBase"/>
        </authorList>
    </citation>
    <scope>NUCLEOTIDE SEQUENCE</scope>
    <source>
        <strain evidence="16">Liverpool</strain>
    </source>
</reference>
<evidence type="ECO:0000256" key="12">
    <source>
        <dbReference type="ARBA" id="ARBA00023136"/>
    </source>
</evidence>
<sequence length="493" mass="57359">MEVITITLLTILILLLIYVLHLLRRQIHFFKDRNVPYKPASFERLDKTIHPAMHFLRWYKQFKGQYPLSGVFMFIKPIVIPLDLELIKRILVKDFQYFQNRGIYYNERDDPLSAHLFSLEGAKWRNLRAKISPTFTSGKMKMMYPTMVAAGKQFSEYLEEKVGDGNELEMRDLLARFTTDMIGTCAFGIECNSMKEPNSKFREMGRKHFEAPRNVLKDAFKMTAPGLARFLRVTEILPDVSEFFMDVVKSTVEYRMKNNVRRNDFMDLLIAMLDDKTEGSESLTISEIAAQAYVFFIAGFETSSTTMTWALHELSRNPDIQEEGRKCVQEVLEKYNGVMSYEAIMEMTYIDQIINETLRLYPPVPMHFRVVSKDYHVPETDTILPAGTFTMIPVYAIHHDEDIFPEPEKFDPTRFTPEEVNKRHAFAWTPFGEGPRVCIGLRFGMMQARIGLALMLKNLRFSPGPKTCTEMEFQPQNFILSPKEGLWLNVEKI</sequence>
<dbReference type="PRINTS" id="PR00463">
    <property type="entry name" value="EP450I"/>
</dbReference>
<dbReference type="FunFam" id="1.10.630.10:FF:000042">
    <property type="entry name" value="Cytochrome P450"/>
    <property type="match status" value="1"/>
</dbReference>
<evidence type="ECO:0000256" key="4">
    <source>
        <dbReference type="ARBA" id="ARBA00010617"/>
    </source>
</evidence>
<evidence type="ECO:0000256" key="6">
    <source>
        <dbReference type="ARBA" id="ARBA00022723"/>
    </source>
</evidence>
<keyword evidence="11 14" id="KW-0503">Monooxygenase</keyword>
<keyword evidence="8" id="KW-0492">Microsome</keyword>
<evidence type="ECO:0000256" key="2">
    <source>
        <dbReference type="ARBA" id="ARBA00004174"/>
    </source>
</evidence>
<dbReference type="InterPro" id="IPR001128">
    <property type="entry name" value="Cyt_P450"/>
</dbReference>
<dbReference type="SUPFAM" id="SSF48264">
    <property type="entry name" value="Cytochrome P450"/>
    <property type="match status" value="1"/>
</dbReference>
<keyword evidence="9 14" id="KW-0560">Oxidoreductase</keyword>
<keyword evidence="6 13" id="KW-0479">Metal-binding</keyword>
<protein>
    <submittedName>
        <fullName evidence="16">AAEL009117-PA</fullName>
    </submittedName>
</protein>
<gene>
    <name evidence="16" type="primary">CYP6M5</name>
    <name evidence="16" type="ORF">AaeL_AAEL009117</name>
</gene>
<dbReference type="InterPro" id="IPR036396">
    <property type="entry name" value="Cyt_P450_sf"/>
</dbReference>
<evidence type="ECO:0000256" key="8">
    <source>
        <dbReference type="ARBA" id="ARBA00022848"/>
    </source>
</evidence>
<dbReference type="InterPro" id="IPR017972">
    <property type="entry name" value="Cyt_P450_CS"/>
</dbReference>
<keyword evidence="12 15" id="KW-0472">Membrane</keyword>
<evidence type="ECO:0000256" key="9">
    <source>
        <dbReference type="ARBA" id="ARBA00023002"/>
    </source>
</evidence>
<dbReference type="KEGG" id="aag:5571538"/>
<proteinExistence type="inferred from homology"/>
<keyword evidence="10 13" id="KW-0408">Iron</keyword>
<dbReference type="InterPro" id="IPR002401">
    <property type="entry name" value="Cyt_P450_E_grp-I"/>
</dbReference>
<evidence type="ECO:0000256" key="7">
    <source>
        <dbReference type="ARBA" id="ARBA00022824"/>
    </source>
</evidence>
<evidence type="ECO:0000256" key="1">
    <source>
        <dbReference type="ARBA" id="ARBA00001971"/>
    </source>
</evidence>
<dbReference type="GO" id="GO:0020037">
    <property type="term" value="F:heme binding"/>
    <property type="evidence" value="ECO:0007669"/>
    <property type="project" value="InterPro"/>
</dbReference>
<evidence type="ECO:0000256" key="5">
    <source>
        <dbReference type="ARBA" id="ARBA00022617"/>
    </source>
</evidence>
<keyword evidence="15" id="KW-0812">Transmembrane</keyword>
<dbReference type="GO" id="GO:0004497">
    <property type="term" value="F:monooxygenase activity"/>
    <property type="evidence" value="ECO:0007669"/>
    <property type="project" value="UniProtKB-KW"/>
</dbReference>
<reference evidence="16" key="2">
    <citation type="journal article" date="2007" name="Science">
        <title>Genome sequence of Aedes aegypti, a major arbovirus vector.</title>
        <authorList>
            <person name="Nene V."/>
            <person name="Wortman J.R."/>
            <person name="Lawson D."/>
            <person name="Haas B."/>
            <person name="Kodira C."/>
            <person name="Tu Z.J."/>
            <person name="Loftus B."/>
            <person name="Xi Z."/>
            <person name="Megy K."/>
            <person name="Grabherr M."/>
            <person name="Ren Q."/>
            <person name="Zdobnov E.M."/>
            <person name="Lobo N.F."/>
            <person name="Campbell K.S."/>
            <person name="Brown S.E."/>
            <person name="Bonaldo M.F."/>
            <person name="Zhu J."/>
            <person name="Sinkins S.P."/>
            <person name="Hogenkamp D.G."/>
            <person name="Amedeo P."/>
            <person name="Arensburger P."/>
            <person name="Atkinson P.W."/>
            <person name="Bidwell S."/>
            <person name="Biedler J."/>
            <person name="Birney E."/>
            <person name="Bruggner R.V."/>
            <person name="Costas J."/>
            <person name="Coy M.R."/>
            <person name="Crabtree J."/>
            <person name="Crawford M."/>
            <person name="Debruyn B."/>
            <person name="Decaprio D."/>
            <person name="Eiglmeier K."/>
            <person name="Eisenstadt E."/>
            <person name="El-Dorry H."/>
            <person name="Gelbart W.M."/>
            <person name="Gomes S.L."/>
            <person name="Hammond M."/>
            <person name="Hannick L.I."/>
            <person name="Hogan J.R."/>
            <person name="Holmes M.H."/>
            <person name="Jaffe D."/>
            <person name="Johnston J.S."/>
            <person name="Kennedy R.C."/>
            <person name="Koo H."/>
            <person name="Kravitz S."/>
            <person name="Kriventseva E.V."/>
            <person name="Kulp D."/>
            <person name="Labutti K."/>
            <person name="Lee E."/>
            <person name="Li S."/>
            <person name="Lovin D.D."/>
            <person name="Mao C."/>
            <person name="Mauceli E."/>
            <person name="Menck C.F."/>
            <person name="Miller J.R."/>
            <person name="Montgomery P."/>
            <person name="Mori A."/>
            <person name="Nascimento A.L."/>
            <person name="Naveira H.F."/>
            <person name="Nusbaum C."/>
            <person name="O'leary S."/>
            <person name="Orvis J."/>
            <person name="Pertea M."/>
            <person name="Quesneville H."/>
            <person name="Reidenbach K.R."/>
            <person name="Rogers Y.H."/>
            <person name="Roth C.W."/>
            <person name="Schneider J.R."/>
            <person name="Schatz M."/>
            <person name="Shumway M."/>
            <person name="Stanke M."/>
            <person name="Stinson E.O."/>
            <person name="Tubio J.M."/>
            <person name="Vanzee J.P."/>
            <person name="Verjovski-Almeida S."/>
            <person name="Werner D."/>
            <person name="White O."/>
            <person name="Wyder S."/>
            <person name="Zeng Q."/>
            <person name="Zhao Q."/>
            <person name="Zhao Y."/>
            <person name="Hill C.A."/>
            <person name="Raikhel A.S."/>
            <person name="Soares M.B."/>
            <person name="Knudson D.L."/>
            <person name="Lee N.H."/>
            <person name="Galagan J."/>
            <person name="Salzberg S.L."/>
            <person name="Paulsen I.T."/>
            <person name="Dimopoulos G."/>
            <person name="Collins F.H."/>
            <person name="Birren B."/>
            <person name="Fraser-Liggett C.M."/>
            <person name="Severson D.W."/>
        </authorList>
    </citation>
    <scope>NUCLEOTIDE SEQUENCE [LARGE SCALE GENOMIC DNA]</scope>
    <source>
        <strain evidence="16">Liverpool</strain>
    </source>
</reference>
<accession>A0A1S4FLD3</accession>
<keyword evidence="7" id="KW-0256">Endoplasmic reticulum</keyword>
<evidence type="ECO:0000256" key="14">
    <source>
        <dbReference type="RuleBase" id="RU000461"/>
    </source>
</evidence>
<feature type="transmembrane region" description="Helical" evidence="15">
    <location>
        <begin position="6"/>
        <end position="23"/>
    </location>
</feature>
<organism evidence="16 17">
    <name type="scientific">Aedes aegypti</name>
    <name type="common">Yellowfever mosquito</name>
    <name type="synonym">Culex aegypti</name>
    <dbReference type="NCBI Taxonomy" id="7159"/>
    <lineage>
        <taxon>Eukaryota</taxon>
        <taxon>Metazoa</taxon>
        <taxon>Ecdysozoa</taxon>
        <taxon>Arthropoda</taxon>
        <taxon>Hexapoda</taxon>
        <taxon>Insecta</taxon>
        <taxon>Pterygota</taxon>
        <taxon>Neoptera</taxon>
        <taxon>Endopterygota</taxon>
        <taxon>Diptera</taxon>
        <taxon>Nematocera</taxon>
        <taxon>Culicoidea</taxon>
        <taxon>Culicidae</taxon>
        <taxon>Culicinae</taxon>
        <taxon>Aedini</taxon>
        <taxon>Aedes</taxon>
        <taxon>Stegomyia</taxon>
    </lineage>
</organism>
<comment type="similarity">
    <text evidence="4 14">Belongs to the cytochrome P450 family.</text>
</comment>
<dbReference type="Gene3D" id="1.10.630.10">
    <property type="entry name" value="Cytochrome P450"/>
    <property type="match status" value="1"/>
</dbReference>
<dbReference type="PROSITE" id="PS00086">
    <property type="entry name" value="CYTOCHROME_P450"/>
    <property type="match status" value="1"/>
</dbReference>
<dbReference type="PRINTS" id="PR00385">
    <property type="entry name" value="P450"/>
</dbReference>
<evidence type="ECO:0000256" key="11">
    <source>
        <dbReference type="ARBA" id="ARBA00023033"/>
    </source>
</evidence>
<evidence type="ECO:0000256" key="13">
    <source>
        <dbReference type="PIRSR" id="PIRSR602401-1"/>
    </source>
</evidence>
<reference evidence="16" key="1">
    <citation type="submission" date="2005-10" db="EMBL/GenBank/DDBJ databases">
        <authorList>
            <person name="Loftus B.J."/>
            <person name="Nene V.M."/>
            <person name="Hannick L.I."/>
            <person name="Bidwell S."/>
            <person name="Haas B."/>
            <person name="Amedeo P."/>
            <person name="Orvis J."/>
            <person name="Wortman J.R."/>
            <person name="White O.R."/>
            <person name="Salzberg S."/>
            <person name="Shumway M."/>
            <person name="Koo H."/>
            <person name="Zhao Y."/>
            <person name="Holmes M."/>
            <person name="Miller J."/>
            <person name="Schatz M."/>
            <person name="Pop M."/>
            <person name="Pai G."/>
            <person name="Utterback T."/>
            <person name="Rogers Y.-H."/>
            <person name="Kravitz S."/>
            <person name="Fraser C.M."/>
        </authorList>
    </citation>
    <scope>NUCLEOTIDE SEQUENCE</scope>
    <source>
        <strain evidence="16">Liverpool</strain>
    </source>
</reference>
<comment type="cofactor">
    <cofactor evidence="1 13">
        <name>heme</name>
        <dbReference type="ChEBI" id="CHEBI:30413"/>
    </cofactor>
</comment>
<dbReference type="HOGENOM" id="CLU_001570_5_2_1"/>
<dbReference type="GO" id="GO:0005506">
    <property type="term" value="F:iron ion binding"/>
    <property type="evidence" value="ECO:0007669"/>
    <property type="project" value="InterPro"/>
</dbReference>
<evidence type="ECO:0000256" key="10">
    <source>
        <dbReference type="ARBA" id="ARBA00023004"/>
    </source>
</evidence>
<dbReference type="EMBL" id="CH477556">
    <property type="protein sequence ID" value="EAT39040.1"/>
    <property type="molecule type" value="Genomic_DNA"/>
</dbReference>
<feature type="binding site" description="axial binding residue" evidence="13">
    <location>
        <position position="438"/>
    </location>
    <ligand>
        <name>heme</name>
        <dbReference type="ChEBI" id="CHEBI:30413"/>
    </ligand>
    <ligandPart>
        <name>Fe</name>
        <dbReference type="ChEBI" id="CHEBI:18248"/>
    </ligandPart>
</feature>
<evidence type="ECO:0000313" key="16">
    <source>
        <dbReference type="EMBL" id="EAT39040.1"/>
    </source>
</evidence>
<comment type="subcellular location">
    <subcellularLocation>
        <location evidence="3">Endoplasmic reticulum membrane</location>
        <topology evidence="3">Peripheral membrane protein</topology>
    </subcellularLocation>
    <subcellularLocation>
        <location evidence="2">Microsome membrane</location>
        <topology evidence="2">Peripheral membrane protein</topology>
    </subcellularLocation>
</comment>
<evidence type="ECO:0000256" key="3">
    <source>
        <dbReference type="ARBA" id="ARBA00004406"/>
    </source>
</evidence>
<keyword evidence="5 13" id="KW-0349">Heme</keyword>
<dbReference type="InterPro" id="IPR050476">
    <property type="entry name" value="Insect_CytP450_Detox"/>
</dbReference>
<dbReference type="GeneID" id="5571538"/>
<dbReference type="GO" id="GO:0016705">
    <property type="term" value="F:oxidoreductase activity, acting on paired donors, with incorporation or reduction of molecular oxygen"/>
    <property type="evidence" value="ECO:0007669"/>
    <property type="project" value="InterPro"/>
</dbReference>
<evidence type="ECO:0000256" key="15">
    <source>
        <dbReference type="SAM" id="Phobius"/>
    </source>
</evidence>
<dbReference type="AlphaFoldDB" id="A0A1S4FLD3"/>
<dbReference type="PANTHER" id="PTHR24292:SF103">
    <property type="entry name" value="CYTOCHROME P450 6BS1"/>
    <property type="match status" value="1"/>
</dbReference>
<name>A0A1S4FLD3_AEDAE</name>
<dbReference type="Pfam" id="PF00067">
    <property type="entry name" value="p450"/>
    <property type="match status" value="1"/>
</dbReference>
<dbReference type="Proteomes" id="UP000682892">
    <property type="component" value="Chromosome 1"/>
</dbReference>
<dbReference type="OrthoDB" id="2789670at2759"/>
<evidence type="ECO:0000313" key="17">
    <source>
        <dbReference type="Proteomes" id="UP000682892"/>
    </source>
</evidence>
<keyword evidence="15" id="KW-1133">Transmembrane helix</keyword>
<dbReference type="GO" id="GO:0005789">
    <property type="term" value="C:endoplasmic reticulum membrane"/>
    <property type="evidence" value="ECO:0007669"/>
    <property type="project" value="UniProtKB-SubCell"/>
</dbReference>
<dbReference type="OMA" id="GMKSITQ"/>
<dbReference type="PANTHER" id="PTHR24292">
    <property type="entry name" value="CYTOCHROME P450"/>
    <property type="match status" value="1"/>
</dbReference>